<proteinExistence type="predicted"/>
<dbReference type="InterPro" id="IPR027417">
    <property type="entry name" value="P-loop_NTPase"/>
</dbReference>
<dbReference type="STRING" id="307972.A0A2G8KGC2"/>
<gene>
    <name evidence="3" type="ORF">BSL78_16078</name>
</gene>
<dbReference type="GO" id="GO:0000380">
    <property type="term" value="P:alternative mRNA splicing, via spliceosome"/>
    <property type="evidence" value="ECO:0007669"/>
    <property type="project" value="TreeGrafter"/>
</dbReference>
<evidence type="ECO:0000313" key="4">
    <source>
        <dbReference type="Proteomes" id="UP000230750"/>
    </source>
</evidence>
<dbReference type="SMART" id="SM00449">
    <property type="entry name" value="SPRY"/>
    <property type="match status" value="1"/>
</dbReference>
<dbReference type="EMBL" id="MRZV01000605">
    <property type="protein sequence ID" value="PIK47054.1"/>
    <property type="molecule type" value="Genomic_DNA"/>
</dbReference>
<evidence type="ECO:0000259" key="2">
    <source>
        <dbReference type="PROSITE" id="PS50188"/>
    </source>
</evidence>
<accession>A0A2G8KGC2</accession>
<dbReference type="CDD" id="cd12873">
    <property type="entry name" value="SPRY_DDX1"/>
    <property type="match status" value="1"/>
</dbReference>
<feature type="domain" description="B30.2/SPRY" evidence="2">
    <location>
        <begin position="110"/>
        <end position="297"/>
    </location>
</feature>
<dbReference type="OrthoDB" id="1735at2759"/>
<keyword evidence="3" id="KW-0547">Nucleotide-binding</keyword>
<comment type="caution">
    <text evidence="3">The sequence shown here is derived from an EMBL/GenBank/DDBJ whole genome shotgun (WGS) entry which is preliminary data.</text>
</comment>
<dbReference type="GO" id="GO:0005634">
    <property type="term" value="C:nucleus"/>
    <property type="evidence" value="ECO:0007669"/>
    <property type="project" value="TreeGrafter"/>
</dbReference>
<name>A0A2G8KGC2_STIJA</name>
<dbReference type="FunFam" id="2.60.120.920:FF:000076">
    <property type="entry name" value="ATP-dependent RNA helicase DDX1"/>
    <property type="match status" value="1"/>
</dbReference>
<dbReference type="InterPro" id="IPR043136">
    <property type="entry name" value="B30.2/SPRY_sf"/>
</dbReference>
<protein>
    <submittedName>
        <fullName evidence="3">Putative ATP-dependent RNA helicase DDX1</fullName>
    </submittedName>
</protein>
<dbReference type="Proteomes" id="UP000230750">
    <property type="component" value="Unassembled WGS sequence"/>
</dbReference>
<dbReference type="SUPFAM" id="SSF52540">
    <property type="entry name" value="P-loop containing nucleoside triphosphate hydrolases"/>
    <property type="match status" value="1"/>
</dbReference>
<evidence type="ECO:0000256" key="1">
    <source>
        <dbReference type="SAM" id="MobiDB-lite"/>
    </source>
</evidence>
<dbReference type="GO" id="GO:0004386">
    <property type="term" value="F:helicase activity"/>
    <property type="evidence" value="ECO:0007669"/>
    <property type="project" value="UniProtKB-KW"/>
</dbReference>
<dbReference type="PANTHER" id="PTHR12381">
    <property type="entry name" value="HETEROGENEOUS NUCLEAR RIBONUCLEOPROTEIN U FAMILY MEMBER"/>
    <property type="match status" value="1"/>
</dbReference>
<organism evidence="3 4">
    <name type="scientific">Stichopus japonicus</name>
    <name type="common">Sea cucumber</name>
    <dbReference type="NCBI Taxonomy" id="307972"/>
    <lineage>
        <taxon>Eukaryota</taxon>
        <taxon>Metazoa</taxon>
        <taxon>Echinodermata</taxon>
        <taxon>Eleutherozoa</taxon>
        <taxon>Echinozoa</taxon>
        <taxon>Holothuroidea</taxon>
        <taxon>Aspidochirotacea</taxon>
        <taxon>Aspidochirotida</taxon>
        <taxon>Stichopodidae</taxon>
        <taxon>Apostichopus</taxon>
    </lineage>
</organism>
<keyword evidence="4" id="KW-1185">Reference proteome</keyword>
<dbReference type="SUPFAM" id="SSF49899">
    <property type="entry name" value="Concanavalin A-like lectins/glucanases"/>
    <property type="match status" value="1"/>
</dbReference>
<dbReference type="Pfam" id="PF00622">
    <property type="entry name" value="SPRY"/>
    <property type="match status" value="1"/>
</dbReference>
<evidence type="ECO:0000313" key="3">
    <source>
        <dbReference type="EMBL" id="PIK47054.1"/>
    </source>
</evidence>
<reference evidence="3 4" key="1">
    <citation type="journal article" date="2017" name="PLoS Biol.">
        <title>The sea cucumber genome provides insights into morphological evolution and visceral regeneration.</title>
        <authorList>
            <person name="Zhang X."/>
            <person name="Sun L."/>
            <person name="Yuan J."/>
            <person name="Sun Y."/>
            <person name="Gao Y."/>
            <person name="Zhang L."/>
            <person name="Li S."/>
            <person name="Dai H."/>
            <person name="Hamel J.F."/>
            <person name="Liu C."/>
            <person name="Yu Y."/>
            <person name="Liu S."/>
            <person name="Lin W."/>
            <person name="Guo K."/>
            <person name="Jin S."/>
            <person name="Xu P."/>
            <person name="Storey K.B."/>
            <person name="Huan P."/>
            <person name="Zhang T."/>
            <person name="Zhou Y."/>
            <person name="Zhang J."/>
            <person name="Lin C."/>
            <person name="Li X."/>
            <person name="Xing L."/>
            <person name="Huo D."/>
            <person name="Sun M."/>
            <person name="Wang L."/>
            <person name="Mercier A."/>
            <person name="Li F."/>
            <person name="Yang H."/>
            <person name="Xiang J."/>
        </authorList>
    </citation>
    <scope>NUCLEOTIDE SEQUENCE [LARGE SCALE GENOMIC DNA]</scope>
    <source>
        <strain evidence="3">Shaxun</strain>
        <tissue evidence="3">Muscle</tissue>
    </source>
</reference>
<dbReference type="AlphaFoldDB" id="A0A2G8KGC2"/>
<feature type="region of interest" description="Disordered" evidence="1">
    <location>
        <begin position="40"/>
        <end position="75"/>
    </location>
</feature>
<dbReference type="Gene3D" id="2.60.120.920">
    <property type="match status" value="1"/>
</dbReference>
<dbReference type="InterPro" id="IPR013320">
    <property type="entry name" value="ConA-like_dom_sf"/>
</dbReference>
<dbReference type="InterPro" id="IPR001870">
    <property type="entry name" value="B30.2/SPRY"/>
</dbReference>
<keyword evidence="3" id="KW-0347">Helicase</keyword>
<dbReference type="PROSITE" id="PS50188">
    <property type="entry name" value="B302_SPRY"/>
    <property type="match status" value="1"/>
</dbReference>
<sequence>MTGSSWQTRQGVNKSTLPNSPIRSVCRRDKVSVTYRCSVRSHTTDPRRGRCTHGGRGTITPETPPKGLGSHYHSSRHSNIPEHIPAMLIIDKTLAAETGSGKTGAFCLPVIQIVHETLREKAEGKSASKVTAPKADSTNWRMNIYDRGESMAIDKEGLLCQSREHHSWYGTRSNKGVSNRGKYYYEATVTDEGLCRVGWATAKAKLDLGTCKDGFGFGGTGKKSFGRQFDTYGEPYGMGDTIGCFLDLDAGVISYSKNGIDLGQAFAIPGHLQKQTFFAAVVLKNAEMKFNFGSFTFKHQPSNGYVGLSESDPSCVSPSPIHGGGAVQSSKAAPNAPMAIIIEPSRELAEQQIATNRNHSILRTSDRLQLAVPEKPTIAYRRPRNLRDLLVRAAVPLTSYPTPIQHGTFKCDRTSRCIVCSHHIVESNSINSHTR</sequence>
<dbReference type="GO" id="GO:0003723">
    <property type="term" value="F:RNA binding"/>
    <property type="evidence" value="ECO:0007669"/>
    <property type="project" value="TreeGrafter"/>
</dbReference>
<keyword evidence="3" id="KW-0067">ATP-binding</keyword>
<feature type="region of interest" description="Disordered" evidence="1">
    <location>
        <begin position="1"/>
        <end position="23"/>
    </location>
</feature>
<dbReference type="PANTHER" id="PTHR12381:SF56">
    <property type="entry name" value="B30.2_SPRY DOMAIN-CONTAINING PROTEIN-RELATED"/>
    <property type="match status" value="1"/>
</dbReference>
<keyword evidence="3" id="KW-0378">Hydrolase</keyword>
<feature type="compositionally biased region" description="Polar residues" evidence="1">
    <location>
        <begin position="1"/>
        <end position="22"/>
    </location>
</feature>
<dbReference type="InterPro" id="IPR003877">
    <property type="entry name" value="SPRY_dom"/>
</dbReference>